<dbReference type="Gene3D" id="1.10.10.10">
    <property type="entry name" value="Winged helix-like DNA-binding domain superfamily/Winged helix DNA-binding domain"/>
    <property type="match status" value="1"/>
</dbReference>
<feature type="region of interest" description="Disordered" evidence="7">
    <location>
        <begin position="208"/>
        <end position="231"/>
    </location>
</feature>
<dbReference type="InterPro" id="IPR018122">
    <property type="entry name" value="TF_fork_head_CS_1"/>
</dbReference>
<dbReference type="PROSITE" id="PS50039">
    <property type="entry name" value="FORK_HEAD_3"/>
    <property type="match status" value="1"/>
</dbReference>
<feature type="domain" description="Fork-head" evidence="8">
    <location>
        <begin position="113"/>
        <end position="207"/>
    </location>
</feature>
<dbReference type="GO" id="GO:0000978">
    <property type="term" value="F:RNA polymerase II cis-regulatory region sequence-specific DNA binding"/>
    <property type="evidence" value="ECO:0007669"/>
    <property type="project" value="TreeGrafter"/>
</dbReference>
<dbReference type="InterPro" id="IPR036390">
    <property type="entry name" value="WH_DNA-bd_sf"/>
</dbReference>
<evidence type="ECO:0000313" key="9">
    <source>
        <dbReference type="EMBL" id="KAG5461037.1"/>
    </source>
</evidence>
<evidence type="ECO:0000313" key="10">
    <source>
        <dbReference type="Proteomes" id="UP000673691"/>
    </source>
</evidence>
<feature type="DNA-binding region" description="Fork-head" evidence="6">
    <location>
        <begin position="113"/>
        <end position="207"/>
    </location>
</feature>
<dbReference type="GO" id="GO:0000981">
    <property type="term" value="F:DNA-binding transcription factor activity, RNA polymerase II-specific"/>
    <property type="evidence" value="ECO:0007669"/>
    <property type="project" value="TreeGrafter"/>
</dbReference>
<dbReference type="CDD" id="cd20026">
    <property type="entry name" value="FH_FOXK"/>
    <property type="match status" value="1"/>
</dbReference>
<dbReference type="PROSITE" id="PS00657">
    <property type="entry name" value="FORK_HEAD_1"/>
    <property type="match status" value="1"/>
</dbReference>
<dbReference type="Pfam" id="PF00250">
    <property type="entry name" value="Forkhead"/>
    <property type="match status" value="1"/>
</dbReference>
<sequence>MEHQAPHLHSSIGNLAMGGLHAGCDSVEHYFAQPSYADVQYTNTSAAAAQPAPSITTTSAATDFAAIAVPTSATIPVVKEDPQQNPQEPYERPVTGVPAETFDTSEWSDKSVKPPFSYASLIAQAISLSPNKRLTLNGIYNYITTHYPYYQVAPSGWQNSIRHNLSLNKAFIKVPRGDDERGKGAFWTLDPNCEGQFRNGVYRKCRKPVNSGGGTKSVGGPSRVKSIGSSEVATPYEAGGDKLAKRKKGKNVPAGAPATAVVAAAATASAAAMPSTAGSPTPTASSAVAAASAPVPRVASPARCFEPAACLEPAALAAFPVSPQVTPSESGRPATQSPHTQVSPAPEQLRNPSPLDHLVSAAQSSPLSPPDSERQRRESSGC</sequence>
<dbReference type="InterPro" id="IPR001766">
    <property type="entry name" value="Fork_head_dom"/>
</dbReference>
<dbReference type="InterPro" id="IPR036388">
    <property type="entry name" value="WH-like_DNA-bd_sf"/>
</dbReference>
<comment type="caution">
    <text evidence="9">The sequence shown here is derived from an EMBL/GenBank/DDBJ whole genome shotgun (WGS) entry which is preliminary data.</text>
</comment>
<proteinExistence type="predicted"/>
<feature type="compositionally biased region" description="Polar residues" evidence="7">
    <location>
        <begin position="323"/>
        <end position="343"/>
    </location>
</feature>
<evidence type="ECO:0000256" key="5">
    <source>
        <dbReference type="ARBA" id="ARBA00023242"/>
    </source>
</evidence>
<dbReference type="OrthoDB" id="5954824at2759"/>
<dbReference type="PANTHER" id="PTHR45881">
    <property type="entry name" value="CHECKPOINT SUPPRESSOR 1-LIKE, ISOFORM A-RELATED"/>
    <property type="match status" value="1"/>
</dbReference>
<dbReference type="FunFam" id="1.10.10.10:FF:000030">
    <property type="entry name" value="Forkhead box protein K2"/>
    <property type="match status" value="1"/>
</dbReference>
<accession>A0A8H7ZXD8</accession>
<dbReference type="SMART" id="SM00339">
    <property type="entry name" value="FH"/>
    <property type="match status" value="1"/>
</dbReference>
<comment type="subcellular location">
    <subcellularLocation>
        <location evidence="1 6">Nucleus</location>
    </subcellularLocation>
</comment>
<feature type="compositionally biased region" description="Basic and acidic residues" evidence="7">
    <location>
        <begin position="371"/>
        <end position="382"/>
    </location>
</feature>
<keyword evidence="2" id="KW-0805">Transcription regulation</keyword>
<dbReference type="GO" id="GO:0005634">
    <property type="term" value="C:nucleus"/>
    <property type="evidence" value="ECO:0007669"/>
    <property type="project" value="UniProtKB-SubCell"/>
</dbReference>
<dbReference type="Proteomes" id="UP000673691">
    <property type="component" value="Unassembled WGS sequence"/>
</dbReference>
<evidence type="ECO:0000256" key="1">
    <source>
        <dbReference type="ARBA" id="ARBA00004123"/>
    </source>
</evidence>
<keyword evidence="10" id="KW-1185">Reference proteome</keyword>
<keyword evidence="3 6" id="KW-0238">DNA-binding</keyword>
<dbReference type="SUPFAM" id="SSF46785">
    <property type="entry name" value="Winged helix' DNA-binding domain"/>
    <property type="match status" value="1"/>
</dbReference>
<organism evidence="9 10">
    <name type="scientific">Olpidium bornovanus</name>
    <dbReference type="NCBI Taxonomy" id="278681"/>
    <lineage>
        <taxon>Eukaryota</taxon>
        <taxon>Fungi</taxon>
        <taxon>Fungi incertae sedis</taxon>
        <taxon>Olpidiomycota</taxon>
        <taxon>Olpidiomycotina</taxon>
        <taxon>Olpidiomycetes</taxon>
        <taxon>Olpidiales</taxon>
        <taxon>Olpidiaceae</taxon>
        <taxon>Olpidium</taxon>
    </lineage>
</organism>
<keyword evidence="5 6" id="KW-0539">Nucleus</keyword>
<evidence type="ECO:0000256" key="7">
    <source>
        <dbReference type="SAM" id="MobiDB-lite"/>
    </source>
</evidence>
<protein>
    <submittedName>
        <fullName evidence="9">Fork head domain-containing protein</fullName>
    </submittedName>
</protein>
<reference evidence="9 10" key="1">
    <citation type="journal article" name="Sci. Rep.">
        <title>Genome-scale phylogenetic analyses confirm Olpidium as the closest living zoosporic fungus to the non-flagellated, terrestrial fungi.</title>
        <authorList>
            <person name="Chang Y."/>
            <person name="Rochon D."/>
            <person name="Sekimoto S."/>
            <person name="Wang Y."/>
            <person name="Chovatia M."/>
            <person name="Sandor L."/>
            <person name="Salamov A."/>
            <person name="Grigoriev I.V."/>
            <person name="Stajich J.E."/>
            <person name="Spatafora J.W."/>
        </authorList>
    </citation>
    <scope>NUCLEOTIDE SEQUENCE [LARGE SCALE GENOMIC DNA]</scope>
    <source>
        <strain evidence="9">S191</strain>
    </source>
</reference>
<dbReference type="PRINTS" id="PR00053">
    <property type="entry name" value="FORKHEAD"/>
</dbReference>
<dbReference type="PANTHER" id="PTHR45881:SF1">
    <property type="entry name" value="FORK HEAD PROTEIN HOMOLOG 2"/>
    <property type="match status" value="1"/>
</dbReference>
<evidence type="ECO:0000256" key="3">
    <source>
        <dbReference type="ARBA" id="ARBA00023125"/>
    </source>
</evidence>
<evidence type="ECO:0000256" key="6">
    <source>
        <dbReference type="PROSITE-ProRule" id="PRU00089"/>
    </source>
</evidence>
<gene>
    <name evidence="9" type="ORF">BJ554DRAFT_6838</name>
</gene>
<keyword evidence="4" id="KW-0804">Transcription</keyword>
<evidence type="ECO:0000259" key="8">
    <source>
        <dbReference type="PROSITE" id="PS50039"/>
    </source>
</evidence>
<dbReference type="EMBL" id="JAEFCI010004295">
    <property type="protein sequence ID" value="KAG5461037.1"/>
    <property type="molecule type" value="Genomic_DNA"/>
</dbReference>
<evidence type="ECO:0000256" key="2">
    <source>
        <dbReference type="ARBA" id="ARBA00023015"/>
    </source>
</evidence>
<dbReference type="PROSITE" id="PS00658">
    <property type="entry name" value="FORK_HEAD_2"/>
    <property type="match status" value="1"/>
</dbReference>
<feature type="region of interest" description="Disordered" evidence="7">
    <location>
        <begin position="322"/>
        <end position="382"/>
    </location>
</feature>
<dbReference type="AlphaFoldDB" id="A0A8H7ZXD8"/>
<name>A0A8H7ZXD8_9FUNG</name>
<dbReference type="InterPro" id="IPR030456">
    <property type="entry name" value="TF_fork_head_CS_2"/>
</dbReference>
<evidence type="ECO:0000256" key="4">
    <source>
        <dbReference type="ARBA" id="ARBA00023163"/>
    </source>
</evidence>